<dbReference type="InterPro" id="IPR053151">
    <property type="entry name" value="RNase_H-like"/>
</dbReference>
<evidence type="ECO:0000313" key="3">
    <source>
        <dbReference type="Proteomes" id="UP000593577"/>
    </source>
</evidence>
<name>A0A7J8WN40_GOSAI</name>
<reference evidence="2 3" key="1">
    <citation type="journal article" date="2019" name="Genome Biol. Evol.">
        <title>Insights into the evolution of the New World diploid cottons (Gossypium, subgenus Houzingenia) based on genome sequencing.</title>
        <authorList>
            <person name="Grover C.E."/>
            <person name="Arick M.A. 2nd"/>
            <person name="Thrash A."/>
            <person name="Conover J.L."/>
            <person name="Sanders W.S."/>
            <person name="Peterson D.G."/>
            <person name="Frelichowski J.E."/>
            <person name="Scheffler J.A."/>
            <person name="Scheffler B.E."/>
            <person name="Wendel J.F."/>
        </authorList>
    </citation>
    <scope>NUCLEOTIDE SEQUENCE [LARGE SCALE GENOMIC DNA]</scope>
    <source>
        <strain evidence="2">185</strain>
        <tissue evidence="2">Leaf</tissue>
    </source>
</reference>
<evidence type="ECO:0000313" key="2">
    <source>
        <dbReference type="EMBL" id="MBA0676468.1"/>
    </source>
</evidence>
<dbReference type="InterPro" id="IPR002156">
    <property type="entry name" value="RNaseH_domain"/>
</dbReference>
<proteinExistence type="predicted"/>
<sequence length="151" mass="17351">SIPSPHASLGFDIVAWVRTTSNTFSIKNAYKILKENSWSSKDEILKLAWKYQGPQRGILDGLSLLQVKQCERLLIQMDSLEVVEAIQNPDSKSSCSTLVRRIRQLLDSIRNWRLDHIPREENKETNQMAKMTFDTEDGLQLFTENPLVSFV</sequence>
<dbReference type="Pfam" id="PF13456">
    <property type="entry name" value="RVT_3"/>
    <property type="match status" value="1"/>
</dbReference>
<dbReference type="GO" id="GO:0003676">
    <property type="term" value="F:nucleic acid binding"/>
    <property type="evidence" value="ECO:0007669"/>
    <property type="project" value="InterPro"/>
</dbReference>
<feature type="domain" description="RNase H type-1" evidence="1">
    <location>
        <begin position="56"/>
        <end position="131"/>
    </location>
</feature>
<dbReference type="InterPro" id="IPR012337">
    <property type="entry name" value="RNaseH-like_sf"/>
</dbReference>
<dbReference type="InterPro" id="IPR044730">
    <property type="entry name" value="RNase_H-like_dom_plant"/>
</dbReference>
<dbReference type="CDD" id="cd06222">
    <property type="entry name" value="RNase_H_like"/>
    <property type="match status" value="1"/>
</dbReference>
<dbReference type="EMBL" id="JABFAA010000002">
    <property type="protein sequence ID" value="MBA0676468.1"/>
    <property type="molecule type" value="Genomic_DNA"/>
</dbReference>
<dbReference type="GO" id="GO:0004523">
    <property type="term" value="F:RNA-DNA hybrid ribonuclease activity"/>
    <property type="evidence" value="ECO:0007669"/>
    <property type="project" value="InterPro"/>
</dbReference>
<dbReference type="Proteomes" id="UP000593577">
    <property type="component" value="Unassembled WGS sequence"/>
</dbReference>
<organism evidence="2 3">
    <name type="scientific">Gossypium aridum</name>
    <name type="common">American cotton</name>
    <name type="synonym">Erioxylum aridum</name>
    <dbReference type="NCBI Taxonomy" id="34290"/>
    <lineage>
        <taxon>Eukaryota</taxon>
        <taxon>Viridiplantae</taxon>
        <taxon>Streptophyta</taxon>
        <taxon>Embryophyta</taxon>
        <taxon>Tracheophyta</taxon>
        <taxon>Spermatophyta</taxon>
        <taxon>Magnoliopsida</taxon>
        <taxon>eudicotyledons</taxon>
        <taxon>Gunneridae</taxon>
        <taxon>Pentapetalae</taxon>
        <taxon>rosids</taxon>
        <taxon>malvids</taxon>
        <taxon>Malvales</taxon>
        <taxon>Malvaceae</taxon>
        <taxon>Malvoideae</taxon>
        <taxon>Gossypium</taxon>
    </lineage>
</organism>
<dbReference type="PANTHER" id="PTHR47723:SF19">
    <property type="entry name" value="POLYNUCLEOTIDYL TRANSFERASE, RIBONUCLEASE H-LIKE SUPERFAMILY PROTEIN"/>
    <property type="match status" value="1"/>
</dbReference>
<evidence type="ECO:0000259" key="1">
    <source>
        <dbReference type="Pfam" id="PF13456"/>
    </source>
</evidence>
<keyword evidence="3" id="KW-1185">Reference proteome</keyword>
<feature type="non-terminal residue" evidence="2">
    <location>
        <position position="1"/>
    </location>
</feature>
<dbReference type="SUPFAM" id="SSF53098">
    <property type="entry name" value="Ribonuclease H-like"/>
    <property type="match status" value="1"/>
</dbReference>
<dbReference type="InterPro" id="IPR036397">
    <property type="entry name" value="RNaseH_sf"/>
</dbReference>
<accession>A0A7J8WN40</accession>
<protein>
    <recommendedName>
        <fullName evidence="1">RNase H type-1 domain-containing protein</fullName>
    </recommendedName>
</protein>
<gene>
    <name evidence="2" type="ORF">Goari_017944</name>
</gene>
<dbReference type="PANTHER" id="PTHR47723">
    <property type="entry name" value="OS05G0353850 PROTEIN"/>
    <property type="match status" value="1"/>
</dbReference>
<dbReference type="AlphaFoldDB" id="A0A7J8WN40"/>
<dbReference type="Gene3D" id="3.30.420.10">
    <property type="entry name" value="Ribonuclease H-like superfamily/Ribonuclease H"/>
    <property type="match status" value="1"/>
</dbReference>
<comment type="caution">
    <text evidence="2">The sequence shown here is derived from an EMBL/GenBank/DDBJ whole genome shotgun (WGS) entry which is preliminary data.</text>
</comment>